<dbReference type="InterPro" id="IPR017946">
    <property type="entry name" value="PLC-like_Pdiesterase_TIM-brl"/>
</dbReference>
<evidence type="ECO:0000313" key="5">
    <source>
        <dbReference type="EMBL" id="CAB5030973.1"/>
    </source>
</evidence>
<dbReference type="Pfam" id="PF03009">
    <property type="entry name" value="GDPD"/>
    <property type="match status" value="1"/>
</dbReference>
<dbReference type="PROSITE" id="PS51704">
    <property type="entry name" value="GP_PDE"/>
    <property type="match status" value="1"/>
</dbReference>
<accession>A0A6J7EWB4</accession>
<organism evidence="4">
    <name type="scientific">freshwater metagenome</name>
    <dbReference type="NCBI Taxonomy" id="449393"/>
    <lineage>
        <taxon>unclassified sequences</taxon>
        <taxon>metagenomes</taxon>
        <taxon>ecological metagenomes</taxon>
    </lineage>
</organism>
<dbReference type="PANTHER" id="PTHR46211:SF13">
    <property type="entry name" value="GLYCEROPHOSPHODIESTER PHOSPHODIESTERASE 1-RELATED"/>
    <property type="match status" value="1"/>
</dbReference>
<evidence type="ECO:0000313" key="3">
    <source>
        <dbReference type="EMBL" id="CAB4817637.1"/>
    </source>
</evidence>
<evidence type="ECO:0000313" key="2">
    <source>
        <dbReference type="EMBL" id="CAB4754977.1"/>
    </source>
</evidence>
<name>A0A6J7EWB4_9ZZZZ</name>
<dbReference type="GO" id="GO:0006629">
    <property type="term" value="P:lipid metabolic process"/>
    <property type="evidence" value="ECO:0007669"/>
    <property type="project" value="InterPro"/>
</dbReference>
<dbReference type="AlphaFoldDB" id="A0A6J7EWB4"/>
<dbReference type="PANTHER" id="PTHR46211">
    <property type="entry name" value="GLYCEROPHOSPHORYL DIESTER PHOSPHODIESTERASE"/>
    <property type="match status" value="1"/>
</dbReference>
<dbReference type="GO" id="GO:0008081">
    <property type="term" value="F:phosphoric diester hydrolase activity"/>
    <property type="evidence" value="ECO:0007669"/>
    <property type="project" value="InterPro"/>
</dbReference>
<gene>
    <name evidence="2" type="ORF">UFOPK2842_00602</name>
    <name evidence="3" type="ORF">UFOPK3124_00856</name>
    <name evidence="4" type="ORF">UFOPK3480_00757</name>
    <name evidence="5" type="ORF">UFOPK4165_00655</name>
</gene>
<dbReference type="Gene3D" id="3.20.20.190">
    <property type="entry name" value="Phosphatidylinositol (PI) phosphodiesterase"/>
    <property type="match status" value="1"/>
</dbReference>
<dbReference type="EMBL" id="CAFAAY010000065">
    <property type="protein sequence ID" value="CAB4817637.1"/>
    <property type="molecule type" value="Genomic_DNA"/>
</dbReference>
<dbReference type="InterPro" id="IPR030395">
    <property type="entry name" value="GP_PDE_dom"/>
</dbReference>
<dbReference type="EMBL" id="CAEZZI010000045">
    <property type="protein sequence ID" value="CAB4754977.1"/>
    <property type="molecule type" value="Genomic_DNA"/>
</dbReference>
<reference evidence="4" key="1">
    <citation type="submission" date="2020-05" db="EMBL/GenBank/DDBJ databases">
        <authorList>
            <person name="Chiriac C."/>
            <person name="Salcher M."/>
            <person name="Ghai R."/>
            <person name="Kavagutti S V."/>
        </authorList>
    </citation>
    <scope>NUCLEOTIDE SEQUENCE</scope>
</reference>
<dbReference type="EMBL" id="CAFBPV010000052">
    <property type="protein sequence ID" value="CAB5030973.1"/>
    <property type="molecule type" value="Genomic_DNA"/>
</dbReference>
<proteinExistence type="predicted"/>
<sequence length="243" mass="27041">MAELRNNKKMKYYAHRGASADFPEHTMAAYLGAIEQGAYGFECDIRITKDEVPILWHDSHMKKEAKNAALIANKSYAEVKEIYPAVVTLKEILNLAIAHKKSLALETKHPVPTGNRVEELIIAELHNRKDEINTSGIDIAIMSFSWLAIEKIKKMDPTITTVMLLHESNQRFTRRFTSAQAIGPSIGMIKKSPALAAEIKASGKDLYVWTVDSSEDLLFCASVGVDIVMTNRPAHARSVLGYS</sequence>
<dbReference type="SUPFAM" id="SSF51695">
    <property type="entry name" value="PLC-like phosphodiesterases"/>
    <property type="match status" value="1"/>
</dbReference>
<evidence type="ECO:0000313" key="4">
    <source>
        <dbReference type="EMBL" id="CAB4884439.1"/>
    </source>
</evidence>
<feature type="domain" description="GP-PDE" evidence="1">
    <location>
        <begin position="10"/>
        <end position="240"/>
    </location>
</feature>
<evidence type="ECO:0000259" key="1">
    <source>
        <dbReference type="PROSITE" id="PS51704"/>
    </source>
</evidence>
<protein>
    <submittedName>
        <fullName evidence="4">Unannotated protein</fullName>
    </submittedName>
</protein>
<dbReference type="EMBL" id="CAFBLY010000060">
    <property type="protein sequence ID" value="CAB4884439.1"/>
    <property type="molecule type" value="Genomic_DNA"/>
</dbReference>